<evidence type="ECO:0000313" key="1">
    <source>
        <dbReference type="EMBL" id="MFC3672305.1"/>
    </source>
</evidence>
<dbReference type="EMBL" id="JBHRYE010000021">
    <property type="protein sequence ID" value="MFC3672305.1"/>
    <property type="molecule type" value="Genomic_DNA"/>
</dbReference>
<name>A0ABV7V4G6_9SPHN</name>
<comment type="caution">
    <text evidence="1">The sequence shown here is derived from an EMBL/GenBank/DDBJ whole genome shotgun (WGS) entry which is preliminary data.</text>
</comment>
<keyword evidence="2" id="KW-1185">Reference proteome</keyword>
<reference evidence="2" key="1">
    <citation type="journal article" date="2019" name="Int. J. Syst. Evol. Microbiol.">
        <title>The Global Catalogue of Microorganisms (GCM) 10K type strain sequencing project: providing services to taxonomists for standard genome sequencing and annotation.</title>
        <authorList>
            <consortium name="The Broad Institute Genomics Platform"/>
            <consortium name="The Broad Institute Genome Sequencing Center for Infectious Disease"/>
            <person name="Wu L."/>
            <person name="Ma J."/>
        </authorList>
    </citation>
    <scope>NUCLEOTIDE SEQUENCE [LARGE SCALE GENOMIC DNA]</scope>
    <source>
        <strain evidence="2">KCTC 42224</strain>
    </source>
</reference>
<proteinExistence type="predicted"/>
<accession>A0ABV7V4G6</accession>
<gene>
    <name evidence="1" type="ORF">ACFOOT_12815</name>
</gene>
<dbReference type="RefSeq" id="WP_191324090.1">
    <property type="nucleotide sequence ID" value="NZ_BMZP01000007.1"/>
</dbReference>
<organism evidence="1 2">
    <name type="scientific">Novosphingobium pokkalii</name>
    <dbReference type="NCBI Taxonomy" id="1770194"/>
    <lineage>
        <taxon>Bacteria</taxon>
        <taxon>Pseudomonadati</taxon>
        <taxon>Pseudomonadota</taxon>
        <taxon>Alphaproteobacteria</taxon>
        <taxon>Sphingomonadales</taxon>
        <taxon>Sphingomonadaceae</taxon>
        <taxon>Novosphingobium</taxon>
    </lineage>
</organism>
<sequence>MNWLGFLAMAAALADQTPATTTRTHVDHRGERYAVDYHAVPHVRHKTVGMAAPARPSHERCEETLTVLAERRIHAPNGAATLRHRLPQTRTWRVSMPGPCRATPAADAAMARRSAQVAQFLAQAAAQDQPAALAAIEAAHALAAR</sequence>
<protein>
    <recommendedName>
        <fullName evidence="3">UrcA family protein</fullName>
    </recommendedName>
</protein>
<dbReference type="Proteomes" id="UP001595683">
    <property type="component" value="Unassembled WGS sequence"/>
</dbReference>
<evidence type="ECO:0008006" key="3">
    <source>
        <dbReference type="Google" id="ProtNLM"/>
    </source>
</evidence>
<evidence type="ECO:0000313" key="2">
    <source>
        <dbReference type="Proteomes" id="UP001595683"/>
    </source>
</evidence>